<dbReference type="Gene3D" id="4.10.280.10">
    <property type="entry name" value="Helix-loop-helix DNA-binding domain"/>
    <property type="match status" value="1"/>
</dbReference>
<feature type="region of interest" description="Disordered" evidence="8">
    <location>
        <begin position="370"/>
        <end position="391"/>
    </location>
</feature>
<dbReference type="SUPFAM" id="SSF47459">
    <property type="entry name" value="HLH, helix-loop-helix DNA-binding domain"/>
    <property type="match status" value="1"/>
</dbReference>
<dbReference type="HOGENOM" id="CLU_528212_0_0_1"/>
<protein>
    <recommendedName>
        <fullName evidence="9">BHLH domain-containing protein</fullName>
    </recommendedName>
</protein>
<feature type="compositionally biased region" description="Basic and acidic residues" evidence="8">
    <location>
        <begin position="450"/>
        <end position="489"/>
    </location>
</feature>
<dbReference type="PhylomeDB" id="T1JEF5"/>
<dbReference type="STRING" id="126957.T1JEF5"/>
<keyword evidence="3" id="KW-0805">Transcription regulation</keyword>
<dbReference type="PROSITE" id="PS50888">
    <property type="entry name" value="BHLH"/>
    <property type="match status" value="1"/>
</dbReference>
<dbReference type="SMART" id="SM00353">
    <property type="entry name" value="HLH"/>
    <property type="match status" value="1"/>
</dbReference>
<evidence type="ECO:0000256" key="3">
    <source>
        <dbReference type="ARBA" id="ARBA00023015"/>
    </source>
</evidence>
<keyword evidence="6" id="KW-0539">Nucleus</keyword>
<evidence type="ECO:0000256" key="1">
    <source>
        <dbReference type="ARBA" id="ARBA00022473"/>
    </source>
</evidence>
<name>T1JEF5_STRMM</name>
<feature type="region of interest" description="Disordered" evidence="8">
    <location>
        <begin position="410"/>
        <end position="490"/>
    </location>
</feature>
<evidence type="ECO:0000256" key="8">
    <source>
        <dbReference type="SAM" id="MobiDB-lite"/>
    </source>
</evidence>
<dbReference type="InterPro" id="IPR036638">
    <property type="entry name" value="HLH_DNA-bd_sf"/>
</dbReference>
<dbReference type="eggNOG" id="KOG4447">
    <property type="taxonomic scope" value="Eukaryota"/>
</dbReference>
<keyword evidence="7" id="KW-0175">Coiled coil</keyword>
<evidence type="ECO:0000256" key="6">
    <source>
        <dbReference type="ARBA" id="ARBA00023242"/>
    </source>
</evidence>
<keyword evidence="4" id="KW-0238">DNA-binding</keyword>
<keyword evidence="11" id="KW-1185">Reference proteome</keyword>
<evidence type="ECO:0000256" key="7">
    <source>
        <dbReference type="SAM" id="Coils"/>
    </source>
</evidence>
<keyword evidence="2" id="KW-0221">Differentiation</keyword>
<accession>T1JEF5</accession>
<reference evidence="10" key="2">
    <citation type="submission" date="2015-02" db="UniProtKB">
        <authorList>
            <consortium name="EnsemblMetazoa"/>
        </authorList>
    </citation>
    <scope>IDENTIFICATION</scope>
</reference>
<evidence type="ECO:0000313" key="11">
    <source>
        <dbReference type="Proteomes" id="UP000014500"/>
    </source>
</evidence>
<feature type="compositionally biased region" description="Polar residues" evidence="8">
    <location>
        <begin position="414"/>
        <end position="428"/>
    </location>
</feature>
<dbReference type="InterPro" id="IPR011598">
    <property type="entry name" value="bHLH_dom"/>
</dbReference>
<dbReference type="GO" id="GO:0030154">
    <property type="term" value="P:cell differentiation"/>
    <property type="evidence" value="ECO:0007669"/>
    <property type="project" value="UniProtKB-KW"/>
</dbReference>
<evidence type="ECO:0000259" key="9">
    <source>
        <dbReference type="PROSITE" id="PS50888"/>
    </source>
</evidence>
<dbReference type="InterPro" id="IPR050283">
    <property type="entry name" value="E-box_TF_Regulators"/>
</dbReference>
<dbReference type="EMBL" id="JH432116">
    <property type="status" value="NOT_ANNOTATED_CDS"/>
    <property type="molecule type" value="Genomic_DNA"/>
</dbReference>
<proteinExistence type="predicted"/>
<evidence type="ECO:0000313" key="10">
    <source>
        <dbReference type="EnsemblMetazoa" id="SMAR012200-PA"/>
    </source>
</evidence>
<evidence type="ECO:0000256" key="2">
    <source>
        <dbReference type="ARBA" id="ARBA00022782"/>
    </source>
</evidence>
<dbReference type="EnsemblMetazoa" id="SMAR012200-RA">
    <property type="protein sequence ID" value="SMAR012200-PA"/>
    <property type="gene ID" value="SMAR012200"/>
</dbReference>
<reference evidence="11" key="1">
    <citation type="submission" date="2011-05" db="EMBL/GenBank/DDBJ databases">
        <authorList>
            <person name="Richards S.R."/>
            <person name="Qu J."/>
            <person name="Jiang H."/>
            <person name="Jhangiani S.N."/>
            <person name="Agravi P."/>
            <person name="Goodspeed R."/>
            <person name="Gross S."/>
            <person name="Mandapat C."/>
            <person name="Jackson L."/>
            <person name="Mathew T."/>
            <person name="Pu L."/>
            <person name="Thornton R."/>
            <person name="Saada N."/>
            <person name="Wilczek-Boney K.B."/>
            <person name="Lee S."/>
            <person name="Kovar C."/>
            <person name="Wu Y."/>
            <person name="Scherer S.E."/>
            <person name="Worley K.C."/>
            <person name="Muzny D.M."/>
            <person name="Gibbs R."/>
        </authorList>
    </citation>
    <scope>NUCLEOTIDE SEQUENCE</scope>
    <source>
        <strain evidence="11">Brora</strain>
    </source>
</reference>
<evidence type="ECO:0000256" key="4">
    <source>
        <dbReference type="ARBA" id="ARBA00023125"/>
    </source>
</evidence>
<dbReference type="Pfam" id="PF00010">
    <property type="entry name" value="HLH"/>
    <property type="match status" value="1"/>
</dbReference>
<feature type="domain" description="BHLH" evidence="9">
    <location>
        <begin position="50"/>
        <end position="101"/>
    </location>
</feature>
<dbReference type="AlphaFoldDB" id="T1JEF5"/>
<keyword evidence="5" id="KW-0804">Transcription</keyword>
<organism evidence="10 11">
    <name type="scientific">Strigamia maritima</name>
    <name type="common">European centipede</name>
    <name type="synonym">Geophilus maritimus</name>
    <dbReference type="NCBI Taxonomy" id="126957"/>
    <lineage>
        <taxon>Eukaryota</taxon>
        <taxon>Metazoa</taxon>
        <taxon>Ecdysozoa</taxon>
        <taxon>Arthropoda</taxon>
        <taxon>Myriapoda</taxon>
        <taxon>Chilopoda</taxon>
        <taxon>Pleurostigmophora</taxon>
        <taxon>Geophilomorpha</taxon>
        <taxon>Linotaeniidae</taxon>
        <taxon>Strigamia</taxon>
    </lineage>
</organism>
<dbReference type="PANTHER" id="PTHR23349:SF50">
    <property type="entry name" value="PROTEIN TWIST"/>
    <property type="match status" value="1"/>
</dbReference>
<dbReference type="GO" id="GO:0000981">
    <property type="term" value="F:DNA-binding transcription factor activity, RNA polymerase II-specific"/>
    <property type="evidence" value="ECO:0007669"/>
    <property type="project" value="TreeGrafter"/>
</dbReference>
<keyword evidence="1" id="KW-0217">Developmental protein</keyword>
<dbReference type="GO" id="GO:0046983">
    <property type="term" value="F:protein dimerization activity"/>
    <property type="evidence" value="ECO:0007669"/>
    <property type="project" value="InterPro"/>
</dbReference>
<feature type="coiled-coil region" evidence="7">
    <location>
        <begin position="161"/>
        <end position="195"/>
    </location>
</feature>
<dbReference type="Proteomes" id="UP000014500">
    <property type="component" value="Unassembled WGS sequence"/>
</dbReference>
<dbReference type="GO" id="GO:0000977">
    <property type="term" value="F:RNA polymerase II transcription regulatory region sequence-specific DNA binding"/>
    <property type="evidence" value="ECO:0007669"/>
    <property type="project" value="TreeGrafter"/>
</dbReference>
<feature type="compositionally biased region" description="Basic and acidic residues" evidence="8">
    <location>
        <begin position="370"/>
        <end position="387"/>
    </location>
</feature>
<dbReference type="PANTHER" id="PTHR23349">
    <property type="entry name" value="BASIC HELIX-LOOP-HELIX TRANSCRIPTION FACTOR, TWIST"/>
    <property type="match status" value="1"/>
</dbReference>
<evidence type="ECO:0000256" key="5">
    <source>
        <dbReference type="ARBA" id="ARBA00023163"/>
    </source>
</evidence>
<sequence length="516" mass="60053">MHAFLTQEYNCSSSSNSSSDTYMCEMCSNHDEIRRNFQPKYENVYVQALNQRQMANDRERHRTRSLNSAFSSLRNTIPTMPSDKLSKIETLKLASRYIDFLNKMLKEEENVGVNSSETLNAQMCNNFFVRNPHIGATKEKRQLAINSNHTLAALPKITKRYEDLLKVCEELKRSNANLEKQNKTLLENISKLYKTAKFELYQKNMKLKGMKEDLDAVIFRRTSKHGNYSAAATSTNKSKHFTFNANKSIESSNDEKFNFNIKKCEIKSVTNFNRARLNITSHSQEDKSPNVLSSASRMLLHYYQDRDSGKRRKLHKRTCEVSANNSKIGEKSRKYVGKSVESSKELCKNESRTNIGDKYVGKMDISVNHDDRRNEGIKKESCADSKRPRVSRFTHHKSEVVKKAEAIKRKIRKTSVSPRKNYDNNKYFSPNHEMAKKRKEMEDGEILSDSEERSNDSSRKVRKSDVVDNDDKISRGERSDYGHQLEMNRMKMKIRREKVLLSKAREQMNSNEKKYR</sequence>